<sequence>MIRLASSSVTLSRGVNRRLVRSISYVLPTVPTLENLRASKKGFDGLFSAETLEELWYKQGQHIVDKLNSQLSQSSVTNPPADLAELITLTFSKPQLQAIYEKALELHNLQFALESLKPNDQGNAKIEKADALALLQTPTIQTEFPNEPTSPELREWIVDSFGSIAEFRTLLLNNAKGIKGNGITWLVAQATYSDSAIKASSGISTPEVSYNKLAVMNTYNAGTVDDSIRSGQITKLKEQKKAKEEALKKRQQERQEIEGSQVETTEEAPKENSTTLGTVEEAEEAFSYSDRKIMPLLAIDASMKVYLPDYGVFGKAQYLDNLWDCINWDVVASRAPKRFKPSVAFDN</sequence>
<organism evidence="4 5">
    <name type="scientific">Candidozyma pseudohaemuli</name>
    <dbReference type="NCBI Taxonomy" id="418784"/>
    <lineage>
        <taxon>Eukaryota</taxon>
        <taxon>Fungi</taxon>
        <taxon>Dikarya</taxon>
        <taxon>Ascomycota</taxon>
        <taxon>Saccharomycotina</taxon>
        <taxon>Pichiomycetes</taxon>
        <taxon>Metschnikowiaceae</taxon>
        <taxon>Candidozyma</taxon>
    </lineage>
</organism>
<dbReference type="Gene3D" id="3.55.40.20">
    <property type="entry name" value="Iron/manganese superoxide dismutase, C-terminal domain"/>
    <property type="match status" value="1"/>
</dbReference>
<dbReference type="PANTHER" id="PTHR43595">
    <property type="entry name" value="37S RIBOSOMAL PROTEIN S26, MITOCHONDRIAL"/>
    <property type="match status" value="1"/>
</dbReference>
<dbReference type="GO" id="GO:0046872">
    <property type="term" value="F:metal ion binding"/>
    <property type="evidence" value="ECO:0007669"/>
    <property type="project" value="InterPro"/>
</dbReference>
<dbReference type="Proteomes" id="UP000241107">
    <property type="component" value="Unassembled WGS sequence"/>
</dbReference>
<dbReference type="OrthoDB" id="275227at2759"/>
<dbReference type="VEuPathDB" id="FungiDB:C7M61_001157"/>
<dbReference type="InterPro" id="IPR019832">
    <property type="entry name" value="Mn/Fe_SOD_C"/>
</dbReference>
<evidence type="ECO:0000256" key="2">
    <source>
        <dbReference type="SAM" id="MobiDB-lite"/>
    </source>
</evidence>
<feature type="compositionally biased region" description="Basic and acidic residues" evidence="2">
    <location>
        <begin position="244"/>
        <end position="257"/>
    </location>
</feature>
<feature type="domain" description="Manganese/iron superoxide dismutase C-terminal" evidence="3">
    <location>
        <begin position="274"/>
        <end position="334"/>
    </location>
</feature>
<dbReference type="RefSeq" id="XP_024716173.1">
    <property type="nucleotide sequence ID" value="XM_024856574.1"/>
</dbReference>
<proteinExistence type="predicted"/>
<dbReference type="GO" id="GO:0005737">
    <property type="term" value="C:cytoplasm"/>
    <property type="evidence" value="ECO:0007669"/>
    <property type="project" value="TreeGrafter"/>
</dbReference>
<dbReference type="GO" id="GO:0004784">
    <property type="term" value="F:superoxide dismutase activity"/>
    <property type="evidence" value="ECO:0007669"/>
    <property type="project" value="InterPro"/>
</dbReference>
<dbReference type="GeneID" id="36564548"/>
<reference evidence="4 5" key="1">
    <citation type="submission" date="2018-03" db="EMBL/GenBank/DDBJ databases">
        <title>Candida pseudohaemulonii genome assembly and annotation.</title>
        <authorList>
            <person name="Munoz J.F."/>
            <person name="Gade L.G."/>
            <person name="Chow N.A."/>
            <person name="Litvintseva A.P."/>
            <person name="Loparev V.N."/>
            <person name="Cuomo C.A."/>
        </authorList>
    </citation>
    <scope>NUCLEOTIDE SEQUENCE [LARGE SCALE GENOMIC DNA]</scope>
    <source>
        <strain evidence="4 5">B12108</strain>
    </source>
</reference>
<dbReference type="AlphaFoldDB" id="A0A2P7YZT6"/>
<dbReference type="Pfam" id="PF02777">
    <property type="entry name" value="Sod_Fe_C"/>
    <property type="match status" value="1"/>
</dbReference>
<comment type="function">
    <text evidence="1">Component of the mitochondrial ribosome (mitoribosome), a dedicated translation machinery responsible for the synthesis of mitochondrial genome-encoded proteins, including at least some of the essential transmembrane subunits of the mitochondrial respiratory chain. The mitoribosomes are attached to the mitochondrial inner membrane and translation products are cotranslationally integrated into the membrane.</text>
</comment>
<evidence type="ECO:0000313" key="5">
    <source>
        <dbReference type="Proteomes" id="UP000241107"/>
    </source>
</evidence>
<comment type="caution">
    <text evidence="4">The sequence shown here is derived from an EMBL/GenBank/DDBJ whole genome shotgun (WGS) entry which is preliminary data.</text>
</comment>
<dbReference type="STRING" id="418784.A0A2P7YZT6"/>
<evidence type="ECO:0000313" key="4">
    <source>
        <dbReference type="EMBL" id="PSK41474.1"/>
    </source>
</evidence>
<evidence type="ECO:0000259" key="3">
    <source>
        <dbReference type="Pfam" id="PF02777"/>
    </source>
</evidence>
<accession>A0A2P7YZT6</accession>
<dbReference type="SUPFAM" id="SSF54719">
    <property type="entry name" value="Fe,Mn superoxide dismutase (SOD), C-terminal domain"/>
    <property type="match status" value="1"/>
</dbReference>
<dbReference type="PANTHER" id="PTHR43595:SF1">
    <property type="entry name" value="SMALL RIBOSOMAL SUBUNIT PROTEIN MS43"/>
    <property type="match status" value="1"/>
</dbReference>
<evidence type="ECO:0000256" key="1">
    <source>
        <dbReference type="ARBA" id="ARBA00037226"/>
    </source>
</evidence>
<gene>
    <name evidence="4" type="ORF">C7M61_001157</name>
</gene>
<dbReference type="EMBL" id="PYFQ01000001">
    <property type="protein sequence ID" value="PSK41474.1"/>
    <property type="molecule type" value="Genomic_DNA"/>
</dbReference>
<feature type="region of interest" description="Disordered" evidence="2">
    <location>
        <begin position="244"/>
        <end position="275"/>
    </location>
</feature>
<keyword evidence="5" id="KW-1185">Reference proteome</keyword>
<dbReference type="InterPro" id="IPR036314">
    <property type="entry name" value="SOD_C_sf"/>
</dbReference>
<protein>
    <recommendedName>
        <fullName evidence="3">Manganese/iron superoxide dismutase C-terminal domain-containing protein</fullName>
    </recommendedName>
</protein>
<name>A0A2P7YZT6_9ASCO</name>